<protein>
    <recommendedName>
        <fullName evidence="5">Cytosol aminopeptidase domain-containing protein</fullName>
    </recommendedName>
</protein>
<dbReference type="InterPro" id="IPR000819">
    <property type="entry name" value="Peptidase_M17_C"/>
</dbReference>
<sequence>MMTPSLFVRHARQHLEGLANVEVQVHGRRWARREKMGLFLSVASGSERGLRFLCVRYRGTPDTAVDLALVGAIAVALGSVYSGVFSNCSALAEWIVECGARTGDLVWQMPLDERYRQQLDSRVADMKNCGTRYGGACVAASFLREFVGENTKWAHVDIAGVDSNSCFSELYGKGPTGRPVRMLISLIEKMASCRQKGGIE</sequence>
<dbReference type="AlphaFoldDB" id="A0AAW2H7D2"/>
<dbReference type="InterPro" id="IPR011356">
    <property type="entry name" value="Leucine_aapep/pepB"/>
</dbReference>
<dbReference type="PANTHER" id="PTHR11963">
    <property type="entry name" value="LEUCINE AMINOPEPTIDASE-RELATED"/>
    <property type="match status" value="1"/>
</dbReference>
<accession>A0AAW2H7D2</accession>
<dbReference type="Gene3D" id="3.40.630.10">
    <property type="entry name" value="Zn peptidases"/>
    <property type="match status" value="1"/>
</dbReference>
<reference evidence="6" key="1">
    <citation type="journal article" date="2024" name="Gigascience">
        <title>Chromosome-level genome of the poultry shaft louse Menopon gallinae provides insight into the host-switching and adaptive evolution of parasitic lice.</title>
        <authorList>
            <person name="Xu Y."/>
            <person name="Ma L."/>
            <person name="Liu S."/>
            <person name="Liang Y."/>
            <person name="Liu Q."/>
            <person name="He Z."/>
            <person name="Tian L."/>
            <person name="Duan Y."/>
            <person name="Cai W."/>
            <person name="Li H."/>
            <person name="Song F."/>
        </authorList>
    </citation>
    <scope>NUCLEOTIDE SEQUENCE</scope>
    <source>
        <strain evidence="6">Cailab_2023a</strain>
    </source>
</reference>
<comment type="caution">
    <text evidence="6">The sequence shown here is derived from an EMBL/GenBank/DDBJ whole genome shotgun (WGS) entry which is preliminary data.</text>
</comment>
<dbReference type="GO" id="GO:0070006">
    <property type="term" value="F:metalloaminopeptidase activity"/>
    <property type="evidence" value="ECO:0007669"/>
    <property type="project" value="InterPro"/>
</dbReference>
<evidence type="ECO:0000256" key="1">
    <source>
        <dbReference type="ARBA" id="ARBA00009528"/>
    </source>
</evidence>
<keyword evidence="3" id="KW-0645">Protease</keyword>
<dbReference type="EMBL" id="JARGDH010000006">
    <property type="protein sequence ID" value="KAL0265548.1"/>
    <property type="molecule type" value="Genomic_DNA"/>
</dbReference>
<keyword evidence="4" id="KW-0378">Hydrolase</keyword>
<evidence type="ECO:0000256" key="4">
    <source>
        <dbReference type="ARBA" id="ARBA00022801"/>
    </source>
</evidence>
<organism evidence="6">
    <name type="scientific">Menopon gallinae</name>
    <name type="common">poultry shaft louse</name>
    <dbReference type="NCBI Taxonomy" id="328185"/>
    <lineage>
        <taxon>Eukaryota</taxon>
        <taxon>Metazoa</taxon>
        <taxon>Ecdysozoa</taxon>
        <taxon>Arthropoda</taxon>
        <taxon>Hexapoda</taxon>
        <taxon>Insecta</taxon>
        <taxon>Pterygota</taxon>
        <taxon>Neoptera</taxon>
        <taxon>Paraneoptera</taxon>
        <taxon>Psocodea</taxon>
        <taxon>Troctomorpha</taxon>
        <taxon>Phthiraptera</taxon>
        <taxon>Amblycera</taxon>
        <taxon>Menoponidae</taxon>
        <taxon>Menopon</taxon>
    </lineage>
</organism>
<evidence type="ECO:0000256" key="2">
    <source>
        <dbReference type="ARBA" id="ARBA00022438"/>
    </source>
</evidence>
<evidence type="ECO:0000256" key="3">
    <source>
        <dbReference type="ARBA" id="ARBA00022670"/>
    </source>
</evidence>
<dbReference type="Pfam" id="PF00883">
    <property type="entry name" value="Peptidase_M17"/>
    <property type="match status" value="1"/>
</dbReference>
<gene>
    <name evidence="6" type="ORF">PYX00_011260</name>
</gene>
<keyword evidence="2" id="KW-0031">Aminopeptidase</keyword>
<comment type="similarity">
    <text evidence="1">Belongs to the peptidase M17 family.</text>
</comment>
<dbReference type="GO" id="GO:0005737">
    <property type="term" value="C:cytoplasm"/>
    <property type="evidence" value="ECO:0007669"/>
    <property type="project" value="InterPro"/>
</dbReference>
<dbReference type="SUPFAM" id="SSF53187">
    <property type="entry name" value="Zn-dependent exopeptidases"/>
    <property type="match status" value="2"/>
</dbReference>
<proteinExistence type="inferred from homology"/>
<dbReference type="PANTHER" id="PTHR11963:SF23">
    <property type="entry name" value="CYTOSOL AMINOPEPTIDASE"/>
    <property type="match status" value="1"/>
</dbReference>
<dbReference type="GO" id="GO:0030145">
    <property type="term" value="F:manganese ion binding"/>
    <property type="evidence" value="ECO:0007669"/>
    <property type="project" value="InterPro"/>
</dbReference>
<name>A0AAW2H7D2_9NEOP</name>
<evidence type="ECO:0000313" key="6">
    <source>
        <dbReference type="EMBL" id="KAL0265548.1"/>
    </source>
</evidence>
<dbReference type="GO" id="GO:0006508">
    <property type="term" value="P:proteolysis"/>
    <property type="evidence" value="ECO:0007669"/>
    <property type="project" value="UniProtKB-KW"/>
</dbReference>
<feature type="domain" description="Cytosol aminopeptidase" evidence="5">
    <location>
        <begin position="61"/>
        <end position="184"/>
    </location>
</feature>
<evidence type="ECO:0000259" key="5">
    <source>
        <dbReference type="Pfam" id="PF00883"/>
    </source>
</evidence>